<dbReference type="Pfam" id="PF06941">
    <property type="entry name" value="NT5C"/>
    <property type="match status" value="1"/>
</dbReference>
<gene>
    <name evidence="3" type="ORF">DSM100238_0541</name>
</gene>
<dbReference type="SUPFAM" id="SSF56784">
    <property type="entry name" value="HAD-like"/>
    <property type="match status" value="1"/>
</dbReference>
<sequence length="218" mass="24792">MVPAKYESPYAGVGHPGTDVYRVMDLDLDGVCADYTEAMRQWLVHAGRMAADTYPDMRHYEMTSATGWPFQSVEEYKQAHREAEANHLYATMPVIQGAPEALRRLADEHVYIRVVTHRLFVSGQHQIVVSDTAKWLDDNHIPYMSLCFTGLKDTMHATIHIDDSPANILALRQAGEHVVVFDQPYNRQLDGPRLSAWDETSVPKLMAWMDQWCDDSGK</sequence>
<evidence type="ECO:0000313" key="4">
    <source>
        <dbReference type="Proteomes" id="UP000440041"/>
    </source>
</evidence>
<evidence type="ECO:0000256" key="1">
    <source>
        <dbReference type="ARBA" id="ARBA00009589"/>
    </source>
</evidence>
<organism evidence="3 4">
    <name type="scientific">Bifidobacterium apri</name>
    <dbReference type="NCBI Taxonomy" id="1769423"/>
    <lineage>
        <taxon>Bacteria</taxon>
        <taxon>Bacillati</taxon>
        <taxon>Actinomycetota</taxon>
        <taxon>Actinomycetes</taxon>
        <taxon>Bifidobacteriales</taxon>
        <taxon>Bifidobacteriaceae</taxon>
        <taxon>Bifidobacterium</taxon>
    </lineage>
</organism>
<accession>A0A6A2VVB8</accession>
<dbReference type="GO" id="GO:0008253">
    <property type="term" value="F:5'-nucleotidase activity"/>
    <property type="evidence" value="ECO:0007669"/>
    <property type="project" value="InterPro"/>
</dbReference>
<dbReference type="EMBL" id="WBSO01000003">
    <property type="protein sequence ID" value="KAB8299507.1"/>
    <property type="molecule type" value="Genomic_DNA"/>
</dbReference>
<feature type="active site" description="Proton donor" evidence="2">
    <location>
        <position position="29"/>
    </location>
</feature>
<dbReference type="InterPro" id="IPR023214">
    <property type="entry name" value="HAD_sf"/>
</dbReference>
<evidence type="ECO:0000313" key="3">
    <source>
        <dbReference type="EMBL" id="KAB8299507.1"/>
    </source>
</evidence>
<name>A0A6A2VVB8_9BIFI</name>
<dbReference type="RefSeq" id="WP_152355207.1">
    <property type="nucleotide sequence ID" value="NZ_JBHLXF010000010.1"/>
</dbReference>
<dbReference type="Proteomes" id="UP000440041">
    <property type="component" value="Unassembled WGS sequence"/>
</dbReference>
<dbReference type="InterPro" id="IPR010708">
    <property type="entry name" value="5'(3')-deoxyribonucleotidase"/>
</dbReference>
<comment type="similarity">
    <text evidence="1">Belongs to the 5'(3')-deoxyribonucleotidase family.</text>
</comment>
<reference evidence="3 4" key="1">
    <citation type="submission" date="2019-09" db="EMBL/GenBank/DDBJ databases">
        <title>Characterization of the phylogenetic diversity of two novel species belonging to the genus Bifidobacterium: Bifidobacterium cebidarum sp. nov. and Bifidobacterium leontopitheci sp. nov.</title>
        <authorList>
            <person name="Lugli G.A."/>
            <person name="Duranti S."/>
            <person name="Milani C."/>
            <person name="Turroni F."/>
            <person name="Ventura M."/>
        </authorList>
    </citation>
    <scope>NUCLEOTIDE SEQUENCE [LARGE SCALE GENOMIC DNA]</scope>
    <source>
        <strain evidence="3 4">DSM 100238</strain>
    </source>
</reference>
<proteinExistence type="inferred from homology"/>
<evidence type="ECO:0000256" key="2">
    <source>
        <dbReference type="PIRSR" id="PIRSR610708-1"/>
    </source>
</evidence>
<keyword evidence="4" id="KW-1185">Reference proteome</keyword>
<dbReference type="Gene3D" id="3.40.50.1000">
    <property type="entry name" value="HAD superfamily/HAD-like"/>
    <property type="match status" value="1"/>
</dbReference>
<dbReference type="GO" id="GO:0009264">
    <property type="term" value="P:deoxyribonucleotide catabolic process"/>
    <property type="evidence" value="ECO:0007669"/>
    <property type="project" value="InterPro"/>
</dbReference>
<comment type="caution">
    <text evidence="3">The sequence shown here is derived from an EMBL/GenBank/DDBJ whole genome shotgun (WGS) entry which is preliminary data.</text>
</comment>
<dbReference type="OrthoDB" id="5242740at2"/>
<protein>
    <submittedName>
        <fullName evidence="3">5'-nucleotidase</fullName>
    </submittedName>
</protein>
<feature type="active site" description="Nucleophile" evidence="2">
    <location>
        <position position="27"/>
    </location>
</feature>
<dbReference type="InterPro" id="IPR036412">
    <property type="entry name" value="HAD-like_sf"/>
</dbReference>
<dbReference type="AlphaFoldDB" id="A0A6A2VVB8"/>